<evidence type="ECO:0000256" key="12">
    <source>
        <dbReference type="SAM" id="Phobius"/>
    </source>
</evidence>
<feature type="transmembrane region" description="Helical" evidence="12">
    <location>
        <begin position="43"/>
        <end position="67"/>
    </location>
</feature>
<comment type="subcellular location">
    <subcellularLocation>
        <location evidence="1">Cell membrane</location>
        <topology evidence="1">Multi-pass membrane protein</topology>
    </subcellularLocation>
</comment>
<evidence type="ECO:0008006" key="15">
    <source>
        <dbReference type="Google" id="ProtNLM"/>
    </source>
</evidence>
<evidence type="ECO:0000256" key="8">
    <source>
        <dbReference type="ARBA" id="ARBA00023065"/>
    </source>
</evidence>
<dbReference type="Proteomes" id="UP000593567">
    <property type="component" value="Unassembled WGS sequence"/>
</dbReference>
<evidence type="ECO:0000256" key="7">
    <source>
        <dbReference type="ARBA" id="ARBA00023053"/>
    </source>
</evidence>
<dbReference type="GO" id="GO:0005886">
    <property type="term" value="C:plasma membrane"/>
    <property type="evidence" value="ECO:0007669"/>
    <property type="project" value="UniProtKB-SubCell"/>
</dbReference>
<evidence type="ECO:0000256" key="4">
    <source>
        <dbReference type="ARBA" id="ARBA00022475"/>
    </source>
</evidence>
<evidence type="ECO:0000256" key="6">
    <source>
        <dbReference type="ARBA" id="ARBA00022989"/>
    </source>
</evidence>
<sequence>MRHTIWGLATHGIINFTSAFGVSQTSLQMYMAVKKTKWNIRMVFGVTAFFMSLIGISCALAGLVMFANYKHCDPLSSGQIFSMGQLYPHYVTQLLKKLPGFSGLVVSGFFCASLSSLSATISAVTVMILQLIKSFRPSLVERESIVLSKTIALGVGGAAIAMILVTMNIGAGLFKTAYGIGAMLGIPTVGVFVMGLFMPIVTQKGAILGLLTGAGYGAWMGFGGLNNLPYVYRYPVSTNGCNATDSSMLSNLTLPVYDPDTWDPKSYYRTGIQVFYDLSYTWIGVTELAVTLVSSLIYSHVLAKGHDLPIRSKLLSPYFSKKCCFIPKSWQQRIDFSDTENERYKENGKDIETVTETERL</sequence>
<evidence type="ECO:0000313" key="14">
    <source>
        <dbReference type="Proteomes" id="UP000593567"/>
    </source>
</evidence>
<evidence type="ECO:0000256" key="5">
    <source>
        <dbReference type="ARBA" id="ARBA00022692"/>
    </source>
</evidence>
<dbReference type="InterPro" id="IPR051163">
    <property type="entry name" value="Sodium:Solute_Symporter_SSF"/>
</dbReference>
<name>A0A7J7J889_BUGNE</name>
<keyword evidence="8" id="KW-0406">Ion transport</keyword>
<dbReference type="InterPro" id="IPR038377">
    <property type="entry name" value="Na/Glc_symporter_sf"/>
</dbReference>
<dbReference type="OrthoDB" id="6132759at2759"/>
<evidence type="ECO:0000256" key="9">
    <source>
        <dbReference type="ARBA" id="ARBA00023136"/>
    </source>
</evidence>
<protein>
    <recommendedName>
        <fullName evidence="15">SLC5A6</fullName>
    </recommendedName>
</protein>
<feature type="transmembrane region" description="Helical" evidence="12">
    <location>
        <begin position="104"/>
        <end position="129"/>
    </location>
</feature>
<evidence type="ECO:0000313" key="13">
    <source>
        <dbReference type="EMBL" id="KAF6022440.1"/>
    </source>
</evidence>
<keyword evidence="5 12" id="KW-0812">Transmembrane</keyword>
<evidence type="ECO:0000256" key="10">
    <source>
        <dbReference type="ARBA" id="ARBA00023201"/>
    </source>
</evidence>
<feature type="transmembrane region" description="Helical" evidence="12">
    <location>
        <begin position="177"/>
        <end position="198"/>
    </location>
</feature>
<dbReference type="EMBL" id="VXIV02002851">
    <property type="protein sequence ID" value="KAF6022440.1"/>
    <property type="molecule type" value="Genomic_DNA"/>
</dbReference>
<feature type="transmembrane region" description="Helical" evidence="12">
    <location>
        <begin position="280"/>
        <end position="303"/>
    </location>
</feature>
<dbReference type="InterPro" id="IPR001734">
    <property type="entry name" value="Na/solute_symporter"/>
</dbReference>
<dbReference type="GO" id="GO:0015293">
    <property type="term" value="F:symporter activity"/>
    <property type="evidence" value="ECO:0007669"/>
    <property type="project" value="TreeGrafter"/>
</dbReference>
<dbReference type="PANTHER" id="PTHR42985:SF40">
    <property type="entry name" value="LD47995P-RELATED"/>
    <property type="match status" value="1"/>
</dbReference>
<evidence type="ECO:0000256" key="3">
    <source>
        <dbReference type="ARBA" id="ARBA00022448"/>
    </source>
</evidence>
<proteinExistence type="inferred from homology"/>
<dbReference type="PROSITE" id="PS50283">
    <property type="entry name" value="NA_SOLUT_SYMP_3"/>
    <property type="match status" value="1"/>
</dbReference>
<keyword evidence="7" id="KW-0915">Sodium</keyword>
<comment type="similarity">
    <text evidence="2 11">Belongs to the sodium:solute symporter (SSF) (TC 2.A.21) family.</text>
</comment>
<keyword evidence="3" id="KW-0813">Transport</keyword>
<dbReference type="AlphaFoldDB" id="A0A7J7J889"/>
<dbReference type="Pfam" id="PF00474">
    <property type="entry name" value="SSF"/>
    <property type="match status" value="1"/>
</dbReference>
<reference evidence="13" key="1">
    <citation type="submission" date="2020-06" db="EMBL/GenBank/DDBJ databases">
        <title>Draft genome of Bugula neritina, a colonial animal packing powerful symbionts and potential medicines.</title>
        <authorList>
            <person name="Rayko M."/>
        </authorList>
    </citation>
    <scope>NUCLEOTIDE SEQUENCE [LARGE SCALE GENOMIC DNA]</scope>
    <source>
        <strain evidence="13">Kwan_BN1</strain>
    </source>
</reference>
<evidence type="ECO:0000256" key="11">
    <source>
        <dbReference type="RuleBase" id="RU362091"/>
    </source>
</evidence>
<dbReference type="Gene3D" id="1.20.1730.10">
    <property type="entry name" value="Sodium/glucose cotransporter"/>
    <property type="match status" value="1"/>
</dbReference>
<feature type="transmembrane region" description="Helical" evidence="12">
    <location>
        <begin position="150"/>
        <end position="171"/>
    </location>
</feature>
<keyword evidence="6 12" id="KW-1133">Transmembrane helix</keyword>
<gene>
    <name evidence="13" type="ORF">EB796_019259</name>
</gene>
<keyword evidence="9 12" id="KW-0472">Membrane</keyword>
<evidence type="ECO:0000256" key="2">
    <source>
        <dbReference type="ARBA" id="ARBA00006434"/>
    </source>
</evidence>
<keyword evidence="10" id="KW-0739">Sodium transport</keyword>
<dbReference type="GO" id="GO:0006814">
    <property type="term" value="P:sodium ion transport"/>
    <property type="evidence" value="ECO:0007669"/>
    <property type="project" value="UniProtKB-KW"/>
</dbReference>
<comment type="caution">
    <text evidence="13">The sequence shown here is derived from an EMBL/GenBank/DDBJ whole genome shotgun (WGS) entry which is preliminary data.</text>
</comment>
<keyword evidence="14" id="KW-1185">Reference proteome</keyword>
<accession>A0A7J7J889</accession>
<evidence type="ECO:0000256" key="1">
    <source>
        <dbReference type="ARBA" id="ARBA00004651"/>
    </source>
</evidence>
<dbReference type="PANTHER" id="PTHR42985">
    <property type="entry name" value="SODIUM-COUPLED MONOCARBOXYLATE TRANSPORTER"/>
    <property type="match status" value="1"/>
</dbReference>
<feature type="transmembrane region" description="Helical" evidence="12">
    <location>
        <begin position="205"/>
        <end position="225"/>
    </location>
</feature>
<keyword evidence="4" id="KW-1003">Cell membrane</keyword>
<organism evidence="13 14">
    <name type="scientific">Bugula neritina</name>
    <name type="common">Brown bryozoan</name>
    <name type="synonym">Sertularia neritina</name>
    <dbReference type="NCBI Taxonomy" id="10212"/>
    <lineage>
        <taxon>Eukaryota</taxon>
        <taxon>Metazoa</taxon>
        <taxon>Spiralia</taxon>
        <taxon>Lophotrochozoa</taxon>
        <taxon>Bryozoa</taxon>
        <taxon>Gymnolaemata</taxon>
        <taxon>Cheilostomatida</taxon>
        <taxon>Flustrina</taxon>
        <taxon>Buguloidea</taxon>
        <taxon>Bugulidae</taxon>
        <taxon>Bugula</taxon>
    </lineage>
</organism>